<dbReference type="EMBL" id="KZ513134">
    <property type="protein sequence ID" value="PKU31240.1"/>
    <property type="molecule type" value="Genomic_DNA"/>
</dbReference>
<evidence type="ECO:0000313" key="2">
    <source>
        <dbReference type="EMBL" id="PKU31240.1"/>
    </source>
</evidence>
<dbReference type="PANTHER" id="PTHR33395:SF22">
    <property type="entry name" value="REVERSE TRANSCRIPTASE DOMAIN-CONTAINING PROTEIN"/>
    <property type="match status" value="1"/>
</dbReference>
<accession>A0A2I0TBQ0</accession>
<evidence type="ECO:0008006" key="4">
    <source>
        <dbReference type="Google" id="ProtNLM"/>
    </source>
</evidence>
<sequence>MPPGASVTQHPSTPSEPPIPGTGEQIGKAARIVAAGFSEESSHATVNAEHPPGSEDVFFRQINARNHLYPEDTRLLLLTEKENGFNVYSAIHYEDQLLARGEDQVRDHLRNLKVPKSLGPDEIHPRVLRELADEVVNPFSILLEKLCQSGEVPADWKRGNVIPVFKKGTKEDPGNYGPVSLTSVPGRIVEQLLLESLLRHVENKEVTVTANMASPRTSPPPTGFWPLQPEQASEF</sequence>
<feature type="region of interest" description="Disordered" evidence="1">
    <location>
        <begin position="1"/>
        <end position="26"/>
    </location>
</feature>
<feature type="region of interest" description="Disordered" evidence="1">
    <location>
        <begin position="211"/>
        <end position="235"/>
    </location>
</feature>
<proteinExistence type="predicted"/>
<name>A0A2I0TBQ0_LIMLA</name>
<organism evidence="2 3">
    <name type="scientific">Limosa lapponica baueri</name>
    <dbReference type="NCBI Taxonomy" id="1758121"/>
    <lineage>
        <taxon>Eukaryota</taxon>
        <taxon>Metazoa</taxon>
        <taxon>Chordata</taxon>
        <taxon>Craniata</taxon>
        <taxon>Vertebrata</taxon>
        <taxon>Euteleostomi</taxon>
        <taxon>Archelosauria</taxon>
        <taxon>Archosauria</taxon>
        <taxon>Dinosauria</taxon>
        <taxon>Saurischia</taxon>
        <taxon>Theropoda</taxon>
        <taxon>Coelurosauria</taxon>
        <taxon>Aves</taxon>
        <taxon>Neognathae</taxon>
        <taxon>Neoaves</taxon>
        <taxon>Charadriiformes</taxon>
        <taxon>Scolopacidae</taxon>
        <taxon>Limosa</taxon>
    </lineage>
</organism>
<dbReference type="AlphaFoldDB" id="A0A2I0TBQ0"/>
<dbReference type="Proteomes" id="UP000233556">
    <property type="component" value="Unassembled WGS sequence"/>
</dbReference>
<dbReference type="GO" id="GO:0007508">
    <property type="term" value="P:larval heart development"/>
    <property type="evidence" value="ECO:0007669"/>
    <property type="project" value="TreeGrafter"/>
</dbReference>
<reference evidence="3" key="2">
    <citation type="submission" date="2017-12" db="EMBL/GenBank/DDBJ databases">
        <title>Genome sequence of the Bar-tailed Godwit (Limosa lapponica baueri).</title>
        <authorList>
            <person name="Lima N.C.B."/>
            <person name="Parody-Merino A.M."/>
            <person name="Battley P.F."/>
            <person name="Fidler A.E."/>
            <person name="Prosdocimi F."/>
        </authorList>
    </citation>
    <scope>NUCLEOTIDE SEQUENCE [LARGE SCALE GENOMIC DNA]</scope>
</reference>
<dbReference type="PANTHER" id="PTHR33395">
    <property type="entry name" value="TRANSCRIPTASE, PUTATIVE-RELATED-RELATED"/>
    <property type="match status" value="1"/>
</dbReference>
<dbReference type="GO" id="GO:0061343">
    <property type="term" value="P:cell adhesion involved in heart morphogenesis"/>
    <property type="evidence" value="ECO:0007669"/>
    <property type="project" value="TreeGrafter"/>
</dbReference>
<feature type="compositionally biased region" description="Polar residues" evidence="1">
    <location>
        <begin position="1"/>
        <end position="13"/>
    </location>
</feature>
<gene>
    <name evidence="2" type="ORF">llap_18456</name>
</gene>
<evidence type="ECO:0000313" key="3">
    <source>
        <dbReference type="Proteomes" id="UP000233556"/>
    </source>
</evidence>
<reference evidence="3" key="1">
    <citation type="submission" date="2017-11" db="EMBL/GenBank/DDBJ databases">
        <authorList>
            <person name="Lima N.C."/>
            <person name="Parody-Merino A.M."/>
            <person name="Battley P.F."/>
            <person name="Fidler A.E."/>
            <person name="Prosdocimi F."/>
        </authorList>
    </citation>
    <scope>NUCLEOTIDE SEQUENCE [LARGE SCALE GENOMIC DNA]</scope>
</reference>
<dbReference type="GO" id="GO:0031012">
    <property type="term" value="C:extracellular matrix"/>
    <property type="evidence" value="ECO:0007669"/>
    <property type="project" value="TreeGrafter"/>
</dbReference>
<keyword evidence="3" id="KW-1185">Reference proteome</keyword>
<dbReference type="OrthoDB" id="9400729at2759"/>
<protein>
    <recommendedName>
        <fullName evidence="4">Rna-directed dna polymerase from mobile element jockey-like</fullName>
    </recommendedName>
</protein>
<evidence type="ECO:0000256" key="1">
    <source>
        <dbReference type="SAM" id="MobiDB-lite"/>
    </source>
</evidence>